<geneLocation type="plasmid" evidence="1 2">
    <name>pHLA</name>
</geneLocation>
<organism evidence="1 2">
    <name type="scientific">Vibrio parahaemolyticus</name>
    <dbReference type="NCBI Taxonomy" id="670"/>
    <lineage>
        <taxon>Bacteria</taxon>
        <taxon>Pseudomonadati</taxon>
        <taxon>Pseudomonadota</taxon>
        <taxon>Gammaproteobacteria</taxon>
        <taxon>Vibrionales</taxon>
        <taxon>Vibrionaceae</taxon>
        <taxon>Vibrio</taxon>
    </lineage>
</organism>
<proteinExistence type="predicted"/>
<gene>
    <name evidence="1" type="ORF">O1Q84_26090</name>
</gene>
<sequence>MATIHSNAFEFNLDGLTNINFIEQSHCITHGQPYDGVRCYNACHKEPAKLVVLAGRKGSHEVSNWLVSNVNWPKENGLGGAIADTYMDDIPRKLNFAIRGCIILTIFGIEYTIEDIVLAQGKSGAYNNWWLGSSSMIKIKAENMTDSYAQELSEMANKLIMAGLSKSFARAINAIGIGIYKLTKPHKVGRCLIGCTNDQFDKSKSVVFISMKNSSADATMMGTYALDSEKL</sequence>
<dbReference type="Proteomes" id="UP001156560">
    <property type="component" value="Plasmid pHLA"/>
</dbReference>
<evidence type="ECO:0000313" key="2">
    <source>
        <dbReference type="Proteomes" id="UP001156560"/>
    </source>
</evidence>
<reference evidence="1" key="1">
    <citation type="submission" date="2022-12" db="EMBL/GenBank/DDBJ databases">
        <title>Vibrio parahaemolyticus become highly virulent by producing novel Tc toxins.</title>
        <authorList>
            <person name="Yang F."/>
            <person name="You Y."/>
            <person name="Lai Q."/>
            <person name="Xu L."/>
            <person name="Li F."/>
        </authorList>
    </citation>
    <scope>NUCLEOTIDE SEQUENCE</scope>
    <source>
        <strain evidence="1">Vp-HL-202005</strain>
        <plasmid evidence="1">pHLA</plasmid>
    </source>
</reference>
<dbReference type="AlphaFoldDB" id="A0AA47JMX1"/>
<evidence type="ECO:0000313" key="1">
    <source>
        <dbReference type="EMBL" id="WAT93796.1"/>
    </source>
</evidence>
<protein>
    <submittedName>
        <fullName evidence="1">Uncharacterized protein</fullName>
    </submittedName>
</protein>
<accession>A0AA47JMX1</accession>
<name>A0AA47JMX1_VIBPH</name>
<keyword evidence="1" id="KW-0614">Plasmid</keyword>
<dbReference type="EMBL" id="CP114196">
    <property type="protein sequence ID" value="WAT93796.1"/>
    <property type="molecule type" value="Genomic_DNA"/>
</dbReference>
<dbReference type="RefSeq" id="WP_025633943.1">
    <property type="nucleotide sequence ID" value="NZ_CP114196.1"/>
</dbReference>